<evidence type="ECO:0000313" key="3">
    <source>
        <dbReference type="EMBL" id="KAF9495781.1"/>
    </source>
</evidence>
<keyword evidence="2" id="KW-0472">Membrane</keyword>
<feature type="region of interest" description="Disordered" evidence="1">
    <location>
        <begin position="1"/>
        <end position="28"/>
    </location>
</feature>
<accession>A0A9P6A1Y0</accession>
<dbReference type="Proteomes" id="UP000807025">
    <property type="component" value="Unassembled WGS sequence"/>
</dbReference>
<keyword evidence="2" id="KW-1133">Transmembrane helix</keyword>
<keyword evidence="4" id="KW-1185">Reference proteome</keyword>
<proteinExistence type="predicted"/>
<organism evidence="3 4">
    <name type="scientific">Pleurotus eryngii</name>
    <name type="common">Boletus of the steppes</name>
    <dbReference type="NCBI Taxonomy" id="5323"/>
    <lineage>
        <taxon>Eukaryota</taxon>
        <taxon>Fungi</taxon>
        <taxon>Dikarya</taxon>
        <taxon>Basidiomycota</taxon>
        <taxon>Agaricomycotina</taxon>
        <taxon>Agaricomycetes</taxon>
        <taxon>Agaricomycetidae</taxon>
        <taxon>Agaricales</taxon>
        <taxon>Pleurotineae</taxon>
        <taxon>Pleurotaceae</taxon>
        <taxon>Pleurotus</taxon>
    </lineage>
</organism>
<dbReference type="AlphaFoldDB" id="A0A9P6A1Y0"/>
<sequence length="91" mass="10422">MWPHRRRPEAQTNTLRRKRGACGGGGGAKELANRQTWRVVLFYLLLNYIVIIISPKGKVWRLTLGWGRGSDIEHRDSAVDCRLLTVLYGFV</sequence>
<feature type="transmembrane region" description="Helical" evidence="2">
    <location>
        <begin position="36"/>
        <end position="54"/>
    </location>
</feature>
<reference evidence="3" key="1">
    <citation type="submission" date="2020-11" db="EMBL/GenBank/DDBJ databases">
        <authorList>
            <consortium name="DOE Joint Genome Institute"/>
            <person name="Ahrendt S."/>
            <person name="Riley R."/>
            <person name="Andreopoulos W."/>
            <person name="Labutti K."/>
            <person name="Pangilinan J."/>
            <person name="Ruiz-Duenas F.J."/>
            <person name="Barrasa J.M."/>
            <person name="Sanchez-Garcia M."/>
            <person name="Camarero S."/>
            <person name="Miyauchi S."/>
            <person name="Serrano A."/>
            <person name="Linde D."/>
            <person name="Babiker R."/>
            <person name="Drula E."/>
            <person name="Ayuso-Fernandez I."/>
            <person name="Pacheco R."/>
            <person name="Padilla G."/>
            <person name="Ferreira P."/>
            <person name="Barriuso J."/>
            <person name="Kellner H."/>
            <person name="Castanera R."/>
            <person name="Alfaro M."/>
            <person name="Ramirez L."/>
            <person name="Pisabarro A.G."/>
            <person name="Kuo A."/>
            <person name="Tritt A."/>
            <person name="Lipzen A."/>
            <person name="He G."/>
            <person name="Yan M."/>
            <person name="Ng V."/>
            <person name="Cullen D."/>
            <person name="Martin F."/>
            <person name="Rosso M.-N."/>
            <person name="Henrissat B."/>
            <person name="Hibbett D."/>
            <person name="Martinez A.T."/>
            <person name="Grigoriev I.V."/>
        </authorList>
    </citation>
    <scope>NUCLEOTIDE SEQUENCE</scope>
    <source>
        <strain evidence="3">ATCC 90797</strain>
    </source>
</reference>
<keyword evidence="2" id="KW-0812">Transmembrane</keyword>
<dbReference type="EMBL" id="MU154558">
    <property type="protein sequence ID" value="KAF9495781.1"/>
    <property type="molecule type" value="Genomic_DNA"/>
</dbReference>
<protein>
    <submittedName>
        <fullName evidence="3">Uncharacterized protein</fullName>
    </submittedName>
</protein>
<evidence type="ECO:0000313" key="4">
    <source>
        <dbReference type="Proteomes" id="UP000807025"/>
    </source>
</evidence>
<name>A0A9P6A1Y0_PLEER</name>
<comment type="caution">
    <text evidence="3">The sequence shown here is derived from an EMBL/GenBank/DDBJ whole genome shotgun (WGS) entry which is preliminary data.</text>
</comment>
<gene>
    <name evidence="3" type="ORF">BDN71DRAFT_811738</name>
</gene>
<evidence type="ECO:0000256" key="2">
    <source>
        <dbReference type="SAM" id="Phobius"/>
    </source>
</evidence>
<evidence type="ECO:0000256" key="1">
    <source>
        <dbReference type="SAM" id="MobiDB-lite"/>
    </source>
</evidence>